<evidence type="ECO:0000256" key="2">
    <source>
        <dbReference type="ARBA" id="ARBA00007779"/>
    </source>
</evidence>
<evidence type="ECO:0000313" key="12">
    <source>
        <dbReference type="EMBL" id="KAF2271082.1"/>
    </source>
</evidence>
<feature type="transmembrane region" description="Helical" evidence="8">
    <location>
        <begin position="478"/>
        <end position="502"/>
    </location>
</feature>
<feature type="transmembrane region" description="Helical" evidence="8">
    <location>
        <begin position="593"/>
        <end position="620"/>
    </location>
</feature>
<evidence type="ECO:0000256" key="8">
    <source>
        <dbReference type="SAM" id="Phobius"/>
    </source>
</evidence>
<dbReference type="GO" id="GO:0005227">
    <property type="term" value="F:calcium-activated cation channel activity"/>
    <property type="evidence" value="ECO:0007669"/>
    <property type="project" value="InterPro"/>
</dbReference>
<comment type="similarity">
    <text evidence="2">Belongs to the CSC1 (TC 1.A.17) family.</text>
</comment>
<evidence type="ECO:0000256" key="4">
    <source>
        <dbReference type="ARBA" id="ARBA00022692"/>
    </source>
</evidence>
<feature type="transmembrane region" description="Helical" evidence="8">
    <location>
        <begin position="651"/>
        <end position="671"/>
    </location>
</feature>
<keyword evidence="3" id="KW-0813">Transport</keyword>
<dbReference type="InterPro" id="IPR045122">
    <property type="entry name" value="Csc1-like"/>
</dbReference>
<feature type="domain" description="CSC1/OSCA1-like cytosolic" evidence="11">
    <location>
        <begin position="207"/>
        <end position="373"/>
    </location>
</feature>
<keyword evidence="5 8" id="KW-1133">Transmembrane helix</keyword>
<dbReference type="GO" id="GO:0005886">
    <property type="term" value="C:plasma membrane"/>
    <property type="evidence" value="ECO:0007669"/>
    <property type="project" value="TreeGrafter"/>
</dbReference>
<dbReference type="Proteomes" id="UP000800093">
    <property type="component" value="Unassembled WGS sequence"/>
</dbReference>
<feature type="transmembrane region" description="Helical" evidence="8">
    <location>
        <begin position="32"/>
        <end position="53"/>
    </location>
</feature>
<protein>
    <submittedName>
        <fullName evidence="12">DUF221-domain-containing protein</fullName>
    </submittedName>
</protein>
<reference evidence="13" key="1">
    <citation type="journal article" date="2020" name="Stud. Mycol.">
        <title>101 Dothideomycetes genomes: A test case for predicting lifestyles and emergence of pathogens.</title>
        <authorList>
            <person name="Haridas S."/>
            <person name="Albert R."/>
            <person name="Binder M."/>
            <person name="Bloem J."/>
            <person name="LaButti K."/>
            <person name="Salamov A."/>
            <person name="Andreopoulos B."/>
            <person name="Baker S."/>
            <person name="Barry K."/>
            <person name="Bills G."/>
            <person name="Bluhm B."/>
            <person name="Cannon C."/>
            <person name="Castanera R."/>
            <person name="Culley D."/>
            <person name="Daum C."/>
            <person name="Ezra D."/>
            <person name="Gonzalez J."/>
            <person name="Henrissat B."/>
            <person name="Kuo A."/>
            <person name="Liang C."/>
            <person name="Lipzen A."/>
            <person name="Lutzoni F."/>
            <person name="Magnuson J."/>
            <person name="Mondo S."/>
            <person name="Nolan M."/>
            <person name="Ohm R."/>
            <person name="Pangilinan J."/>
            <person name="Park H.-J."/>
            <person name="Ramirez L."/>
            <person name="Alfaro M."/>
            <person name="Sun H."/>
            <person name="Tritt A."/>
            <person name="Yoshinaga Y."/>
            <person name="Zwiers L.-H."/>
            <person name="Turgeon B."/>
            <person name="Goodwin S."/>
            <person name="Spatafora J."/>
            <person name="Crous P."/>
            <person name="Grigoriev I."/>
        </authorList>
    </citation>
    <scope>NUCLEOTIDE SEQUENCE [LARGE SCALE GENOMIC DNA]</scope>
    <source>
        <strain evidence="13">CBS 304.66</strain>
    </source>
</reference>
<keyword evidence="13" id="KW-1185">Reference proteome</keyword>
<dbReference type="OrthoDB" id="2150324at2759"/>
<accession>A0A9P4ND76</accession>
<evidence type="ECO:0000256" key="6">
    <source>
        <dbReference type="ARBA" id="ARBA00023136"/>
    </source>
</evidence>
<evidence type="ECO:0000256" key="5">
    <source>
        <dbReference type="ARBA" id="ARBA00022989"/>
    </source>
</evidence>
<evidence type="ECO:0000313" key="13">
    <source>
        <dbReference type="Proteomes" id="UP000800093"/>
    </source>
</evidence>
<dbReference type="InterPro" id="IPR003864">
    <property type="entry name" value="CSC1/OSCA1-like_7TM"/>
</dbReference>
<sequence>MQLARRQSTDTTDQFLDLIADPFQSEIQSSSILAAIVWSFVASGGLFLLFCWLRPRNSIVYAPRAKHADEKHAPIPLDRKPFSWLQALKHVKEQELVEKIGLDAVVFLRFLRMIRDIFIVLTIFGCGILIPVNVVGGHSFYNRYGNVATLMKFTPQYIFGAKFWAFVVCSYLFQATVCFFVWSNYRAVFRLRRAYFNSSDYQSSLHSRTLLLTHIPQPSRTDSGITQLVEETRQTQDLPRTAIGRNVKDLPKLIEAHDEAVRQLEGYLAKYLKNSDKLPKKRPTCKVVKEEQEIYGNDKIDAIDYLTDRIAKLEVEIKEARQGVDQRNPMPYGFASYTHIEDAHAVAYAARKCGPTGCSIFLAPKPHDILWQNLPMSRATRRTRMFWNGLWMVVLTIVFIVPNILTSVFLSDFSHLGLVWPSFQSSLESSPTGWGILQGILAPLVQTLMYMGIPIVFRRLYTHSGDVSKTARERHVTSRLYAFFVFNNLVVFSVFGSAWRFAASVIAAKDQGIWEAIKSAHLFSKVMTGLCNVSTFWLTWQMQRNLGAAVDIAQLWPLVWNYVQRKWLSPTPRQLIELSAPQPFEYADYYNNYLFVVTVGLCIGSLQPIILPITAFYIGIDVWFKKYLLQYVLITKVESGGRSWKALINRLLFAILLSNAVIALVVGAQGIGSVGSVENGDMLYAMIPLPFLLLAFKWYCKTSFDDKITYYSTQPYSDVEGTGEAGSPKQKKFDRVAVRFGHPALYKRLMTPMVHARSRHLLKEIYGHRSYTDRNIFEAEGHRTSTDRAAPTTSLGYSEMYMSEMSPFDVGKADGKALPPVEVVAEEDLDFENFKKRAEFRDEFGGDGELYGRPDDMTSRPGTPSTFKTFATAMLYGEGVHGSGNSAMSSSETKLGDGIVDDAAEDTSYEHGYQPTPHTDKFELVDVDIPATPLQVEDIVGAGRKRNATSSSGQALLSPEMGMRGNAGYFDVATRDEDEDTSYEQFRQGGSAIH</sequence>
<evidence type="ECO:0000259" key="11">
    <source>
        <dbReference type="Pfam" id="PF14703"/>
    </source>
</evidence>
<dbReference type="InterPro" id="IPR032880">
    <property type="entry name" value="CSC1/OSCA1-like_N"/>
</dbReference>
<dbReference type="PANTHER" id="PTHR13018:SF149">
    <property type="entry name" value="DOMAIN PROTEIN, PUTATIVE (AFU_ORTHOLOGUE AFUA_3G11660)-RELATED"/>
    <property type="match status" value="1"/>
</dbReference>
<comment type="subcellular location">
    <subcellularLocation>
        <location evidence="1">Membrane</location>
        <topology evidence="1">Multi-pass membrane protein</topology>
    </subcellularLocation>
</comment>
<dbReference type="AlphaFoldDB" id="A0A9P4ND76"/>
<gene>
    <name evidence="12" type="ORF">CC78DRAFT_563645</name>
</gene>
<feature type="transmembrane region" description="Helical" evidence="8">
    <location>
        <begin position="161"/>
        <end position="183"/>
    </location>
</feature>
<evidence type="ECO:0000256" key="7">
    <source>
        <dbReference type="SAM" id="MobiDB-lite"/>
    </source>
</evidence>
<evidence type="ECO:0000256" key="3">
    <source>
        <dbReference type="ARBA" id="ARBA00022448"/>
    </source>
</evidence>
<keyword evidence="6 8" id="KW-0472">Membrane</keyword>
<dbReference type="Pfam" id="PF14703">
    <property type="entry name" value="PHM7_cyt"/>
    <property type="match status" value="1"/>
</dbReference>
<comment type="caution">
    <text evidence="12">The sequence shown here is derived from an EMBL/GenBank/DDBJ whole genome shotgun (WGS) entry which is preliminary data.</text>
</comment>
<evidence type="ECO:0000259" key="9">
    <source>
        <dbReference type="Pfam" id="PF02714"/>
    </source>
</evidence>
<dbReference type="InterPro" id="IPR027815">
    <property type="entry name" value="CSC1/OSCA1-like_cyt"/>
</dbReference>
<feature type="region of interest" description="Disordered" evidence="7">
    <location>
        <begin position="972"/>
        <end position="994"/>
    </location>
</feature>
<dbReference type="EMBL" id="ML986578">
    <property type="protein sequence ID" value="KAF2271082.1"/>
    <property type="molecule type" value="Genomic_DNA"/>
</dbReference>
<dbReference type="Pfam" id="PF13967">
    <property type="entry name" value="RSN1_TM"/>
    <property type="match status" value="1"/>
</dbReference>
<feature type="domain" description="CSC1/OSCA1-like 7TM region" evidence="9">
    <location>
        <begin position="386"/>
        <end position="665"/>
    </location>
</feature>
<organism evidence="12 13">
    <name type="scientific">Lojkania enalia</name>
    <dbReference type="NCBI Taxonomy" id="147567"/>
    <lineage>
        <taxon>Eukaryota</taxon>
        <taxon>Fungi</taxon>
        <taxon>Dikarya</taxon>
        <taxon>Ascomycota</taxon>
        <taxon>Pezizomycotina</taxon>
        <taxon>Dothideomycetes</taxon>
        <taxon>Pleosporomycetidae</taxon>
        <taxon>Pleosporales</taxon>
        <taxon>Pleosporales incertae sedis</taxon>
        <taxon>Lojkania</taxon>
    </lineage>
</organism>
<keyword evidence="4 8" id="KW-0812">Transmembrane</keyword>
<feature type="domain" description="CSC1/OSCA1-like N-terminal transmembrane" evidence="10">
    <location>
        <begin position="32"/>
        <end position="183"/>
    </location>
</feature>
<name>A0A9P4ND76_9PLEO</name>
<feature type="transmembrane region" description="Helical" evidence="8">
    <location>
        <begin position="386"/>
        <end position="410"/>
    </location>
</feature>
<feature type="transmembrane region" description="Helical" evidence="8">
    <location>
        <begin position="436"/>
        <end position="457"/>
    </location>
</feature>
<evidence type="ECO:0000259" key="10">
    <source>
        <dbReference type="Pfam" id="PF13967"/>
    </source>
</evidence>
<evidence type="ECO:0000256" key="1">
    <source>
        <dbReference type="ARBA" id="ARBA00004141"/>
    </source>
</evidence>
<feature type="transmembrane region" description="Helical" evidence="8">
    <location>
        <begin position="117"/>
        <end position="141"/>
    </location>
</feature>
<proteinExistence type="inferred from homology"/>
<feature type="transmembrane region" description="Helical" evidence="8">
    <location>
        <begin position="683"/>
        <end position="700"/>
    </location>
</feature>
<dbReference type="Pfam" id="PF02714">
    <property type="entry name" value="RSN1_7TM"/>
    <property type="match status" value="1"/>
</dbReference>
<dbReference type="PANTHER" id="PTHR13018">
    <property type="entry name" value="PROBABLE MEMBRANE PROTEIN DUF221-RELATED"/>
    <property type="match status" value="1"/>
</dbReference>